<proteinExistence type="predicted"/>
<accession>A0ACB8R3A2</accession>
<organism evidence="1 2">
    <name type="scientific">Auriscalpium vulgare</name>
    <dbReference type="NCBI Taxonomy" id="40419"/>
    <lineage>
        <taxon>Eukaryota</taxon>
        <taxon>Fungi</taxon>
        <taxon>Dikarya</taxon>
        <taxon>Basidiomycota</taxon>
        <taxon>Agaricomycotina</taxon>
        <taxon>Agaricomycetes</taxon>
        <taxon>Russulales</taxon>
        <taxon>Auriscalpiaceae</taxon>
        <taxon>Auriscalpium</taxon>
    </lineage>
</organism>
<gene>
    <name evidence="1" type="ORF">FA95DRAFT_1505427</name>
</gene>
<evidence type="ECO:0000313" key="1">
    <source>
        <dbReference type="EMBL" id="KAI0038545.1"/>
    </source>
</evidence>
<sequence>MLATLLSATFLSLLAVVRADFAVNSPVFTQCAPVELSWGETTGPYNVLVVNQDDPCSDALVDLGDHNSTKMTWNAVSLPAGKSILVSVEDATGDEAWTQNITVKASNDVSCLSAKDRASLSSSAIPSSTASSTVLYVHLVVPSETPSTSDGSVAPVGAANAGANPLGDSKGNGAFSVHRLYTPAIALGALGAALALAL</sequence>
<evidence type="ECO:0000313" key="2">
    <source>
        <dbReference type="Proteomes" id="UP000814033"/>
    </source>
</evidence>
<comment type="caution">
    <text evidence="1">The sequence shown here is derived from an EMBL/GenBank/DDBJ whole genome shotgun (WGS) entry which is preliminary data.</text>
</comment>
<name>A0ACB8R3A2_9AGAM</name>
<protein>
    <submittedName>
        <fullName evidence="1">Uncharacterized protein</fullName>
    </submittedName>
</protein>
<reference evidence="1" key="2">
    <citation type="journal article" date="2022" name="New Phytol.">
        <title>Evolutionary transition to the ectomycorrhizal habit in the genomes of a hyperdiverse lineage of mushroom-forming fungi.</title>
        <authorList>
            <person name="Looney B."/>
            <person name="Miyauchi S."/>
            <person name="Morin E."/>
            <person name="Drula E."/>
            <person name="Courty P.E."/>
            <person name="Kohler A."/>
            <person name="Kuo A."/>
            <person name="LaButti K."/>
            <person name="Pangilinan J."/>
            <person name="Lipzen A."/>
            <person name="Riley R."/>
            <person name="Andreopoulos W."/>
            <person name="He G."/>
            <person name="Johnson J."/>
            <person name="Nolan M."/>
            <person name="Tritt A."/>
            <person name="Barry K.W."/>
            <person name="Grigoriev I.V."/>
            <person name="Nagy L.G."/>
            <person name="Hibbett D."/>
            <person name="Henrissat B."/>
            <person name="Matheny P.B."/>
            <person name="Labbe J."/>
            <person name="Martin F.M."/>
        </authorList>
    </citation>
    <scope>NUCLEOTIDE SEQUENCE</scope>
    <source>
        <strain evidence="1">FP105234-sp</strain>
    </source>
</reference>
<keyword evidence="2" id="KW-1185">Reference proteome</keyword>
<dbReference type="Proteomes" id="UP000814033">
    <property type="component" value="Unassembled WGS sequence"/>
</dbReference>
<reference evidence="1" key="1">
    <citation type="submission" date="2021-02" db="EMBL/GenBank/DDBJ databases">
        <authorList>
            <consortium name="DOE Joint Genome Institute"/>
            <person name="Ahrendt S."/>
            <person name="Looney B.P."/>
            <person name="Miyauchi S."/>
            <person name="Morin E."/>
            <person name="Drula E."/>
            <person name="Courty P.E."/>
            <person name="Chicoki N."/>
            <person name="Fauchery L."/>
            <person name="Kohler A."/>
            <person name="Kuo A."/>
            <person name="Labutti K."/>
            <person name="Pangilinan J."/>
            <person name="Lipzen A."/>
            <person name="Riley R."/>
            <person name="Andreopoulos W."/>
            <person name="He G."/>
            <person name="Johnson J."/>
            <person name="Barry K.W."/>
            <person name="Grigoriev I.V."/>
            <person name="Nagy L."/>
            <person name="Hibbett D."/>
            <person name="Henrissat B."/>
            <person name="Matheny P.B."/>
            <person name="Labbe J."/>
            <person name="Martin F."/>
        </authorList>
    </citation>
    <scope>NUCLEOTIDE SEQUENCE</scope>
    <source>
        <strain evidence="1">FP105234-sp</strain>
    </source>
</reference>
<dbReference type="EMBL" id="MU276469">
    <property type="protein sequence ID" value="KAI0038545.1"/>
    <property type="molecule type" value="Genomic_DNA"/>
</dbReference>